<evidence type="ECO:0000313" key="2">
    <source>
        <dbReference type="WBParaSite" id="PSAMB.scaffold4116size15638.g31165.t1"/>
    </source>
</evidence>
<accession>A0A914WIG8</accession>
<dbReference type="Proteomes" id="UP000887566">
    <property type="component" value="Unplaced"/>
</dbReference>
<evidence type="ECO:0000313" key="1">
    <source>
        <dbReference type="Proteomes" id="UP000887566"/>
    </source>
</evidence>
<proteinExistence type="predicted"/>
<dbReference type="WBParaSite" id="PSAMB.scaffold4116size15638.g31165.t1">
    <property type="protein sequence ID" value="PSAMB.scaffold4116size15638.g31165.t1"/>
    <property type="gene ID" value="PSAMB.scaffold4116size15638.g31165"/>
</dbReference>
<protein>
    <submittedName>
        <fullName evidence="2">Uncharacterized protein</fullName>
    </submittedName>
</protein>
<keyword evidence="1" id="KW-1185">Reference proteome</keyword>
<dbReference type="AlphaFoldDB" id="A0A914WIG8"/>
<organism evidence="1 2">
    <name type="scientific">Plectus sambesii</name>
    <dbReference type="NCBI Taxonomy" id="2011161"/>
    <lineage>
        <taxon>Eukaryota</taxon>
        <taxon>Metazoa</taxon>
        <taxon>Ecdysozoa</taxon>
        <taxon>Nematoda</taxon>
        <taxon>Chromadorea</taxon>
        <taxon>Plectida</taxon>
        <taxon>Plectina</taxon>
        <taxon>Plectoidea</taxon>
        <taxon>Plectidae</taxon>
        <taxon>Plectus</taxon>
    </lineage>
</organism>
<sequence length="102" mass="12170">MVKASLTWSKQDWLNLNRGGRVKTSRTMLALRQQTALHCKLPLQHRHKHTNDHKLDIFCFLAKQLGKRVDKKDAFEWKSNKIWQQAKKEHITKLMWQVMHGL</sequence>
<reference evidence="2" key="1">
    <citation type="submission" date="2022-11" db="UniProtKB">
        <authorList>
            <consortium name="WormBaseParasite"/>
        </authorList>
    </citation>
    <scope>IDENTIFICATION</scope>
</reference>
<name>A0A914WIG8_9BILA</name>